<dbReference type="Proteomes" id="UP000295124">
    <property type="component" value="Unassembled WGS sequence"/>
</dbReference>
<evidence type="ECO:0000313" key="2">
    <source>
        <dbReference type="EMBL" id="TDD56901.1"/>
    </source>
</evidence>
<evidence type="ECO:0000256" key="1">
    <source>
        <dbReference type="SAM" id="Phobius"/>
    </source>
</evidence>
<feature type="transmembrane region" description="Helical" evidence="1">
    <location>
        <begin position="144"/>
        <end position="165"/>
    </location>
</feature>
<dbReference type="EMBL" id="SMKX01000081">
    <property type="protein sequence ID" value="TDD56901.1"/>
    <property type="molecule type" value="Genomic_DNA"/>
</dbReference>
<dbReference type="OrthoDB" id="9931392at2"/>
<keyword evidence="1" id="KW-0472">Membrane</keyword>
<feature type="transmembrane region" description="Helical" evidence="1">
    <location>
        <begin position="114"/>
        <end position="132"/>
    </location>
</feature>
<proteinExistence type="predicted"/>
<comment type="caution">
    <text evidence="2">The sequence shown here is derived from an EMBL/GenBank/DDBJ whole genome shotgun (WGS) entry which is preliminary data.</text>
</comment>
<name>A0A4R4ZEG0_9ACTN</name>
<evidence type="ECO:0000313" key="3">
    <source>
        <dbReference type="Proteomes" id="UP000295124"/>
    </source>
</evidence>
<dbReference type="AlphaFoldDB" id="A0A4R4ZEG0"/>
<gene>
    <name evidence="2" type="ORF">E1263_24995</name>
</gene>
<feature type="transmembrane region" description="Helical" evidence="1">
    <location>
        <begin position="81"/>
        <end position="102"/>
    </location>
</feature>
<accession>A0A4R4ZEG0</accession>
<dbReference type="RefSeq" id="WP_132171469.1">
    <property type="nucleotide sequence ID" value="NZ_SMKX01000081.1"/>
</dbReference>
<protein>
    <submittedName>
        <fullName evidence="2">Uncharacterized protein</fullName>
    </submittedName>
</protein>
<reference evidence="2 3" key="1">
    <citation type="submission" date="2019-03" db="EMBL/GenBank/DDBJ databases">
        <title>Draft genome sequences of novel Actinobacteria.</title>
        <authorList>
            <person name="Sahin N."/>
            <person name="Ay H."/>
            <person name="Saygin H."/>
        </authorList>
    </citation>
    <scope>NUCLEOTIDE SEQUENCE [LARGE SCALE GENOMIC DNA]</scope>
    <source>
        <strain evidence="2 3">JCM 13523</strain>
    </source>
</reference>
<keyword evidence="1" id="KW-1133">Transmembrane helix</keyword>
<keyword evidence="3" id="KW-1185">Reference proteome</keyword>
<sequence>MTIGSVTTLGVARNLRAPTKADAAEKPAGTAGADEKPTLLQLVAKQVPIGLVAAYTGLTSGLIQLIDEPTPENPDPDQYFLYRWLGFAALVLLAAFLTYASYSRKAGAGARRPVAEVLGVSIAAAAWGLMIPESPLFAVIDGKGGAALVLVVGFVGVGLNLATGVKLKEPS</sequence>
<keyword evidence="1" id="KW-0812">Transmembrane</keyword>
<organism evidence="2 3">
    <name type="scientific">Kribbella antibiotica</name>
    <dbReference type="NCBI Taxonomy" id="190195"/>
    <lineage>
        <taxon>Bacteria</taxon>
        <taxon>Bacillati</taxon>
        <taxon>Actinomycetota</taxon>
        <taxon>Actinomycetes</taxon>
        <taxon>Propionibacteriales</taxon>
        <taxon>Kribbellaceae</taxon>
        <taxon>Kribbella</taxon>
    </lineage>
</organism>